<feature type="region of interest" description="Disordered" evidence="1">
    <location>
        <begin position="1"/>
        <end position="30"/>
    </location>
</feature>
<feature type="compositionally biased region" description="Basic residues" evidence="1">
    <location>
        <begin position="1"/>
        <end position="11"/>
    </location>
</feature>
<dbReference type="AlphaFoldDB" id="A0A6U3BFC2"/>
<feature type="region of interest" description="Disordered" evidence="1">
    <location>
        <begin position="43"/>
        <end position="64"/>
    </location>
</feature>
<evidence type="ECO:0000313" key="2">
    <source>
        <dbReference type="EMBL" id="CAE0660804.1"/>
    </source>
</evidence>
<dbReference type="EMBL" id="HBIV01017032">
    <property type="protein sequence ID" value="CAE0660805.1"/>
    <property type="molecule type" value="Transcribed_RNA"/>
</dbReference>
<name>A0A6U3BFC2_9EUKA</name>
<gene>
    <name evidence="2" type="ORF">LGLO00237_LOCUS12391</name>
    <name evidence="3" type="ORF">LGLO00237_LOCUS12392</name>
</gene>
<evidence type="ECO:0000256" key="1">
    <source>
        <dbReference type="SAM" id="MobiDB-lite"/>
    </source>
</evidence>
<reference evidence="2" key="1">
    <citation type="submission" date="2021-01" db="EMBL/GenBank/DDBJ databases">
        <authorList>
            <person name="Corre E."/>
            <person name="Pelletier E."/>
            <person name="Niang G."/>
            <person name="Scheremetjew M."/>
            <person name="Finn R."/>
            <person name="Kale V."/>
            <person name="Holt S."/>
            <person name="Cochrane G."/>
            <person name="Meng A."/>
            <person name="Brown T."/>
            <person name="Cohen L."/>
        </authorList>
    </citation>
    <scope>NUCLEOTIDE SEQUENCE</scope>
    <source>
        <strain evidence="2">CCCM811</strain>
    </source>
</reference>
<sequence length="140" mass="15726">MDAKWTRVRSRSMREDTKSGETTSSAGAKMLIANRLLRDVRESSGQLGGKEDTKLRSPCSSRAQHHQTFAFPQSDVIFHNAKEHSIPSTCPSTPFDTDEDEVNGFDTWKGVASTKRKASPKKSWWARTICCTTDTSRTTW</sequence>
<protein>
    <submittedName>
        <fullName evidence="2">Uncharacterized protein</fullName>
    </submittedName>
</protein>
<accession>A0A6U3BFC2</accession>
<organism evidence="2">
    <name type="scientific">Lotharella globosa</name>
    <dbReference type="NCBI Taxonomy" id="91324"/>
    <lineage>
        <taxon>Eukaryota</taxon>
        <taxon>Sar</taxon>
        <taxon>Rhizaria</taxon>
        <taxon>Cercozoa</taxon>
        <taxon>Chlorarachniophyceae</taxon>
        <taxon>Lotharella</taxon>
    </lineage>
</organism>
<proteinExistence type="predicted"/>
<dbReference type="EMBL" id="HBIV01017030">
    <property type="protein sequence ID" value="CAE0660804.1"/>
    <property type="molecule type" value="Transcribed_RNA"/>
</dbReference>
<evidence type="ECO:0000313" key="3">
    <source>
        <dbReference type="EMBL" id="CAE0660805.1"/>
    </source>
</evidence>